<protein>
    <submittedName>
        <fullName evidence="1">Uncharacterized protein</fullName>
    </submittedName>
</protein>
<reference evidence="2" key="1">
    <citation type="journal article" date="2013" name="G3 (Bethesda)">
        <title>Comparative genomics of a plant-pathogenic fungus, Pyrenophora tritici-repentis, reveals transduplication and the impact of repeat elements on pathogenicity and population divergence.</title>
        <authorList>
            <person name="Manning V.A."/>
            <person name="Pandelova I."/>
            <person name="Dhillon B."/>
            <person name="Wilhelm L.J."/>
            <person name="Goodwin S.B."/>
            <person name="Berlin A.M."/>
            <person name="Figueroa M."/>
            <person name="Freitag M."/>
            <person name="Hane J.K."/>
            <person name="Henrissat B."/>
            <person name="Holman W.H."/>
            <person name="Kodira C.D."/>
            <person name="Martin J."/>
            <person name="Oliver R.P."/>
            <person name="Robbertse B."/>
            <person name="Schackwitz W."/>
            <person name="Schwartz D.C."/>
            <person name="Spatafora J.W."/>
            <person name="Turgeon B.G."/>
            <person name="Yandava C."/>
            <person name="Young S."/>
            <person name="Zhou S."/>
            <person name="Zeng Q."/>
            <person name="Grigoriev I.V."/>
            <person name="Ma L.-J."/>
            <person name="Ciuffetti L.M."/>
        </authorList>
    </citation>
    <scope>NUCLEOTIDE SEQUENCE [LARGE SCALE GENOMIC DNA]</scope>
    <source>
        <strain evidence="2">Pt-1C-BFP</strain>
    </source>
</reference>
<name>B2VYX3_PYRTR</name>
<sequence length="318" mass="36715">MIPELWWQFEKAERLGVYYFVHCCVVRFKIKPLVLIICKWSDVSPSTLSHVTAPNEQDHSYQPQFWLHLIAFLKRSRGFTLPPAQPTRSTIVQNKTSDMVNRRAARRAAACPPSAPSVPPLIAALDLPAELCSILRLQYDCNRASYISMTYANLSAYYNIHPTILMPPVPSRHQYYPRPTVHIDATIPTQLSRDGLDILPYIYLHTHYPHIHFVIHTSESEFQCNFHTFLIRHVQNKVDAWAEFLSQGSVQQVRLYYRYERTVDIVLKPGSKWANEWQCGVVSGRHECEESLEMKKKLGLTGIFHVWVAYFVVGSMEG</sequence>
<evidence type="ECO:0000313" key="1">
    <source>
        <dbReference type="EMBL" id="EDU45136.1"/>
    </source>
</evidence>
<organism evidence="1 2">
    <name type="scientific">Pyrenophora tritici-repentis (strain Pt-1C-BFP)</name>
    <name type="common">Wheat tan spot fungus</name>
    <name type="synonym">Drechslera tritici-repentis</name>
    <dbReference type="NCBI Taxonomy" id="426418"/>
    <lineage>
        <taxon>Eukaryota</taxon>
        <taxon>Fungi</taxon>
        <taxon>Dikarya</taxon>
        <taxon>Ascomycota</taxon>
        <taxon>Pezizomycotina</taxon>
        <taxon>Dothideomycetes</taxon>
        <taxon>Pleosporomycetidae</taxon>
        <taxon>Pleosporales</taxon>
        <taxon>Pleosporineae</taxon>
        <taxon>Pleosporaceae</taxon>
        <taxon>Pyrenophora</taxon>
    </lineage>
</organism>
<proteinExistence type="predicted"/>
<dbReference type="OrthoDB" id="3680747at2759"/>
<dbReference type="Proteomes" id="UP000001471">
    <property type="component" value="Unassembled WGS sequence"/>
</dbReference>
<dbReference type="AlphaFoldDB" id="B2VYX3"/>
<dbReference type="EMBL" id="DS231616">
    <property type="protein sequence ID" value="EDU45136.1"/>
    <property type="molecule type" value="Genomic_DNA"/>
</dbReference>
<dbReference type="InParanoid" id="B2VYX3"/>
<dbReference type="HOGENOM" id="CLU_874765_0_0_1"/>
<dbReference type="eggNOG" id="ENOG502RJ7R">
    <property type="taxonomic scope" value="Eukaryota"/>
</dbReference>
<dbReference type="GeneID" id="6340835"/>
<evidence type="ECO:0000313" key="2">
    <source>
        <dbReference type="Proteomes" id="UP000001471"/>
    </source>
</evidence>
<accession>B2VYX3</accession>
<dbReference type="KEGG" id="ptrr:6340835"/>
<gene>
    <name evidence="1" type="ORF">PTRG_02613</name>
</gene>